<dbReference type="Proteomes" id="UP000033200">
    <property type="component" value="Chromosome"/>
</dbReference>
<feature type="region of interest" description="Disordered" evidence="1">
    <location>
        <begin position="97"/>
        <end position="122"/>
    </location>
</feature>
<dbReference type="KEGG" id="stax:MC45_14340"/>
<name>A0A097EIG5_9SPHN</name>
<organism evidence="2 3">
    <name type="scientific">Sphingomonas taxi</name>
    <dbReference type="NCBI Taxonomy" id="1549858"/>
    <lineage>
        <taxon>Bacteria</taxon>
        <taxon>Pseudomonadati</taxon>
        <taxon>Pseudomonadota</taxon>
        <taxon>Alphaproteobacteria</taxon>
        <taxon>Sphingomonadales</taxon>
        <taxon>Sphingomonadaceae</taxon>
        <taxon>Sphingomonas</taxon>
    </lineage>
</organism>
<evidence type="ECO:0000313" key="3">
    <source>
        <dbReference type="Proteomes" id="UP000033200"/>
    </source>
</evidence>
<gene>
    <name evidence="2" type="ORF">MC45_14340</name>
</gene>
<protein>
    <submittedName>
        <fullName evidence="2">Uncharacterized protein</fullName>
    </submittedName>
</protein>
<dbReference type="EMBL" id="CP009571">
    <property type="protein sequence ID" value="AIT07356.1"/>
    <property type="molecule type" value="Genomic_DNA"/>
</dbReference>
<accession>A0A097EIG5</accession>
<feature type="region of interest" description="Disordered" evidence="1">
    <location>
        <begin position="47"/>
        <end position="69"/>
    </location>
</feature>
<reference evidence="2 3" key="1">
    <citation type="submission" date="2014-09" db="EMBL/GenBank/DDBJ databases">
        <title>Using Illumina technology Improving SMRT sequencing Genome Assembly by RASTools.</title>
        <authorList>
            <person name="Zhou Y."/>
            <person name="Ma T."/>
            <person name="Liu T."/>
        </authorList>
    </citation>
    <scope>NUCLEOTIDE SEQUENCE [LARGE SCALE GENOMIC DNA]</scope>
    <source>
        <strain evidence="2 3">ATCC 55669</strain>
    </source>
</reference>
<dbReference type="AlphaFoldDB" id="A0A097EIG5"/>
<feature type="compositionally biased region" description="Low complexity" evidence="1">
    <location>
        <begin position="101"/>
        <end position="120"/>
    </location>
</feature>
<evidence type="ECO:0000313" key="2">
    <source>
        <dbReference type="EMBL" id="AIT07356.1"/>
    </source>
</evidence>
<dbReference type="HOGENOM" id="CLU_1204178_0_0_5"/>
<evidence type="ECO:0000256" key="1">
    <source>
        <dbReference type="SAM" id="MobiDB-lite"/>
    </source>
</evidence>
<sequence>METIVTENNDSTQGKHMTAARAGSSRKLLARKAMAISAEALQGSEALEDSFPAADAKEVAAPPHDPGSLSDEPHVVQTPNVVVASVGEVLNKLRATPADGSPAPVAPSATAVPTPTPAWSPEDESTFQALLTKRKAAGFQRRGRDVGGQLITAGSITPNPGTVVAVIVGIVTERGGINRADLIDAMAGAIFPHPKAQPGDTGWCQGYIAGALRNGFLTLAEVNSAVADAA</sequence>
<feature type="region of interest" description="Disordered" evidence="1">
    <location>
        <begin position="1"/>
        <end position="23"/>
    </location>
</feature>
<feature type="compositionally biased region" description="Polar residues" evidence="1">
    <location>
        <begin position="1"/>
        <end position="15"/>
    </location>
</feature>
<keyword evidence="3" id="KW-1185">Reference proteome</keyword>
<proteinExistence type="predicted"/>